<keyword evidence="3" id="KW-1185">Reference proteome</keyword>
<dbReference type="Proteomes" id="UP000719412">
    <property type="component" value="Unassembled WGS sequence"/>
</dbReference>
<dbReference type="AlphaFoldDB" id="A0A8J6LE81"/>
<protein>
    <submittedName>
        <fullName evidence="2">Uncharacterized protein</fullName>
    </submittedName>
</protein>
<dbReference type="EMBL" id="JABDTM020021724">
    <property type="protein sequence ID" value="KAH0816323.1"/>
    <property type="molecule type" value="Genomic_DNA"/>
</dbReference>
<name>A0A8J6LE81_TENMO</name>
<evidence type="ECO:0000256" key="1">
    <source>
        <dbReference type="SAM" id="MobiDB-lite"/>
    </source>
</evidence>
<reference evidence="2" key="2">
    <citation type="submission" date="2021-08" db="EMBL/GenBank/DDBJ databases">
        <authorList>
            <person name="Eriksson T."/>
        </authorList>
    </citation>
    <scope>NUCLEOTIDE SEQUENCE</scope>
    <source>
        <strain evidence="2">Stoneville</strain>
        <tissue evidence="2">Whole head</tissue>
    </source>
</reference>
<organism evidence="2 3">
    <name type="scientific">Tenebrio molitor</name>
    <name type="common">Yellow mealworm beetle</name>
    <dbReference type="NCBI Taxonomy" id="7067"/>
    <lineage>
        <taxon>Eukaryota</taxon>
        <taxon>Metazoa</taxon>
        <taxon>Ecdysozoa</taxon>
        <taxon>Arthropoda</taxon>
        <taxon>Hexapoda</taxon>
        <taxon>Insecta</taxon>
        <taxon>Pterygota</taxon>
        <taxon>Neoptera</taxon>
        <taxon>Endopterygota</taxon>
        <taxon>Coleoptera</taxon>
        <taxon>Polyphaga</taxon>
        <taxon>Cucujiformia</taxon>
        <taxon>Tenebrionidae</taxon>
        <taxon>Tenebrio</taxon>
    </lineage>
</organism>
<proteinExistence type="predicted"/>
<reference evidence="2" key="1">
    <citation type="journal article" date="2020" name="J Insects Food Feed">
        <title>The yellow mealworm (Tenebrio molitor) genome: a resource for the emerging insects as food and feed industry.</title>
        <authorList>
            <person name="Eriksson T."/>
            <person name="Andere A."/>
            <person name="Kelstrup H."/>
            <person name="Emery V."/>
            <person name="Picard C."/>
        </authorList>
    </citation>
    <scope>NUCLEOTIDE SEQUENCE</scope>
    <source>
        <strain evidence="2">Stoneville</strain>
        <tissue evidence="2">Whole head</tissue>
    </source>
</reference>
<feature type="region of interest" description="Disordered" evidence="1">
    <location>
        <begin position="1"/>
        <end position="25"/>
    </location>
</feature>
<comment type="caution">
    <text evidence="2">The sequence shown here is derived from an EMBL/GenBank/DDBJ whole genome shotgun (WGS) entry which is preliminary data.</text>
</comment>
<sequence>MPSPIDIESRDLAPHTHNSETLSTNLWRNRGAASAAPGRSLWPETAMLSVAALIKSGQSDVIAKICYLQEVAIPDILMMLQDKQRSPLIPVGRTGPAGRDTG</sequence>
<accession>A0A8J6LE81</accession>
<evidence type="ECO:0000313" key="3">
    <source>
        <dbReference type="Proteomes" id="UP000719412"/>
    </source>
</evidence>
<evidence type="ECO:0000313" key="2">
    <source>
        <dbReference type="EMBL" id="KAH0816323.1"/>
    </source>
</evidence>
<gene>
    <name evidence="2" type="ORF">GEV33_006468</name>
</gene>
<feature type="compositionally biased region" description="Basic and acidic residues" evidence="1">
    <location>
        <begin position="7"/>
        <end position="18"/>
    </location>
</feature>